<comment type="subcellular location">
    <subcellularLocation>
        <location evidence="1">Secreted</location>
        <location evidence="1">Extracellular space</location>
    </subcellularLocation>
</comment>
<dbReference type="PROSITE" id="PS50240">
    <property type="entry name" value="TRYPSIN_DOM"/>
    <property type="match status" value="1"/>
</dbReference>
<dbReference type="OMA" id="IRTTIEN"/>
<dbReference type="InterPro" id="IPR050430">
    <property type="entry name" value="Peptidase_S1"/>
</dbReference>
<dbReference type="InterPro" id="IPR001254">
    <property type="entry name" value="Trypsin_dom"/>
</dbReference>
<evidence type="ECO:0000259" key="7">
    <source>
        <dbReference type="PROSITE" id="PS50240"/>
    </source>
</evidence>
<dbReference type="PANTHER" id="PTHR24276">
    <property type="entry name" value="POLYSERASE-RELATED"/>
    <property type="match status" value="1"/>
</dbReference>
<evidence type="ECO:0000313" key="9">
    <source>
        <dbReference type="Proteomes" id="UP000007798"/>
    </source>
</evidence>
<keyword evidence="2" id="KW-0645">Protease</keyword>
<dbReference type="PANTHER" id="PTHR24276:SF98">
    <property type="entry name" value="FI18310P1-RELATED"/>
    <property type="match status" value="1"/>
</dbReference>
<dbReference type="CDD" id="cd00190">
    <property type="entry name" value="Tryp_SPc"/>
    <property type="match status" value="1"/>
</dbReference>
<dbReference type="Pfam" id="PF00089">
    <property type="entry name" value="Trypsin"/>
    <property type="match status" value="1"/>
</dbReference>
<organism evidence="8 9">
    <name type="scientific">Drosophila willistoni</name>
    <name type="common">Fruit fly</name>
    <dbReference type="NCBI Taxonomy" id="7260"/>
    <lineage>
        <taxon>Eukaryota</taxon>
        <taxon>Metazoa</taxon>
        <taxon>Ecdysozoa</taxon>
        <taxon>Arthropoda</taxon>
        <taxon>Hexapoda</taxon>
        <taxon>Insecta</taxon>
        <taxon>Pterygota</taxon>
        <taxon>Neoptera</taxon>
        <taxon>Endopterygota</taxon>
        <taxon>Diptera</taxon>
        <taxon>Brachycera</taxon>
        <taxon>Muscomorpha</taxon>
        <taxon>Ephydroidea</taxon>
        <taxon>Drosophilidae</taxon>
        <taxon>Drosophila</taxon>
        <taxon>Sophophora</taxon>
    </lineage>
</organism>
<evidence type="ECO:0000256" key="3">
    <source>
        <dbReference type="ARBA" id="ARBA00022729"/>
    </source>
</evidence>
<dbReference type="SMR" id="B4MP39"/>
<dbReference type="PhylomeDB" id="B4MP39"/>
<proteinExistence type="predicted"/>
<keyword evidence="3" id="KW-0732">Signal</keyword>
<dbReference type="HOGENOM" id="CLU_006842_13_1_1"/>
<dbReference type="AlphaFoldDB" id="B4MP39"/>
<reference evidence="8 9" key="1">
    <citation type="journal article" date="2007" name="Nature">
        <title>Evolution of genes and genomes on the Drosophila phylogeny.</title>
        <authorList>
            <consortium name="Drosophila 12 Genomes Consortium"/>
            <person name="Clark A.G."/>
            <person name="Eisen M.B."/>
            <person name="Smith D.R."/>
            <person name="Bergman C.M."/>
            <person name="Oliver B."/>
            <person name="Markow T.A."/>
            <person name="Kaufman T.C."/>
            <person name="Kellis M."/>
            <person name="Gelbart W."/>
            <person name="Iyer V.N."/>
            <person name="Pollard D.A."/>
            <person name="Sackton T.B."/>
            <person name="Larracuente A.M."/>
            <person name="Singh N.D."/>
            <person name="Abad J.P."/>
            <person name="Abt D.N."/>
            <person name="Adryan B."/>
            <person name="Aguade M."/>
            <person name="Akashi H."/>
            <person name="Anderson W.W."/>
            <person name="Aquadro C.F."/>
            <person name="Ardell D.H."/>
            <person name="Arguello R."/>
            <person name="Artieri C.G."/>
            <person name="Barbash D.A."/>
            <person name="Barker D."/>
            <person name="Barsanti P."/>
            <person name="Batterham P."/>
            <person name="Batzoglou S."/>
            <person name="Begun D."/>
            <person name="Bhutkar A."/>
            <person name="Blanco E."/>
            <person name="Bosak S.A."/>
            <person name="Bradley R.K."/>
            <person name="Brand A.D."/>
            <person name="Brent M.R."/>
            <person name="Brooks A.N."/>
            <person name="Brown R.H."/>
            <person name="Butlin R.K."/>
            <person name="Caggese C."/>
            <person name="Calvi B.R."/>
            <person name="Bernardo de Carvalho A."/>
            <person name="Caspi A."/>
            <person name="Castrezana S."/>
            <person name="Celniker S.E."/>
            <person name="Chang J.L."/>
            <person name="Chapple C."/>
            <person name="Chatterji S."/>
            <person name="Chinwalla A."/>
            <person name="Civetta A."/>
            <person name="Clifton S.W."/>
            <person name="Comeron J.M."/>
            <person name="Costello J.C."/>
            <person name="Coyne J.A."/>
            <person name="Daub J."/>
            <person name="David R.G."/>
            <person name="Delcher A.L."/>
            <person name="Delehaunty K."/>
            <person name="Do C.B."/>
            <person name="Ebling H."/>
            <person name="Edwards K."/>
            <person name="Eickbush T."/>
            <person name="Evans J.D."/>
            <person name="Filipski A."/>
            <person name="Findeiss S."/>
            <person name="Freyhult E."/>
            <person name="Fulton L."/>
            <person name="Fulton R."/>
            <person name="Garcia A.C."/>
            <person name="Gardiner A."/>
            <person name="Garfield D.A."/>
            <person name="Garvin B.E."/>
            <person name="Gibson G."/>
            <person name="Gilbert D."/>
            <person name="Gnerre S."/>
            <person name="Godfrey J."/>
            <person name="Good R."/>
            <person name="Gotea V."/>
            <person name="Gravely B."/>
            <person name="Greenberg A.J."/>
            <person name="Griffiths-Jones S."/>
            <person name="Gross S."/>
            <person name="Guigo R."/>
            <person name="Gustafson E.A."/>
            <person name="Haerty W."/>
            <person name="Hahn M.W."/>
            <person name="Halligan D.L."/>
            <person name="Halpern A.L."/>
            <person name="Halter G.M."/>
            <person name="Han M.V."/>
            <person name="Heger A."/>
            <person name="Hillier L."/>
            <person name="Hinrichs A.S."/>
            <person name="Holmes I."/>
            <person name="Hoskins R.A."/>
            <person name="Hubisz M.J."/>
            <person name="Hultmark D."/>
            <person name="Huntley M.A."/>
            <person name="Jaffe D.B."/>
            <person name="Jagadeeshan S."/>
            <person name="Jeck W.R."/>
            <person name="Johnson J."/>
            <person name="Jones C.D."/>
            <person name="Jordan W.C."/>
            <person name="Karpen G.H."/>
            <person name="Kataoka E."/>
            <person name="Keightley P.D."/>
            <person name="Kheradpour P."/>
            <person name="Kirkness E.F."/>
            <person name="Koerich L.B."/>
            <person name="Kristiansen K."/>
            <person name="Kudrna D."/>
            <person name="Kulathinal R.J."/>
            <person name="Kumar S."/>
            <person name="Kwok R."/>
            <person name="Lander E."/>
            <person name="Langley C.H."/>
            <person name="Lapoint R."/>
            <person name="Lazzaro B.P."/>
            <person name="Lee S.J."/>
            <person name="Levesque L."/>
            <person name="Li R."/>
            <person name="Lin C.F."/>
            <person name="Lin M.F."/>
            <person name="Lindblad-Toh K."/>
            <person name="Llopart A."/>
            <person name="Long M."/>
            <person name="Low L."/>
            <person name="Lozovsky E."/>
            <person name="Lu J."/>
            <person name="Luo M."/>
            <person name="Machado C.A."/>
            <person name="Makalowski W."/>
            <person name="Marzo M."/>
            <person name="Matsuda M."/>
            <person name="Matzkin L."/>
            <person name="McAllister B."/>
            <person name="McBride C.S."/>
            <person name="McKernan B."/>
            <person name="McKernan K."/>
            <person name="Mendez-Lago M."/>
            <person name="Minx P."/>
            <person name="Mollenhauer M.U."/>
            <person name="Montooth K."/>
            <person name="Mount S.M."/>
            <person name="Mu X."/>
            <person name="Myers E."/>
            <person name="Negre B."/>
            <person name="Newfeld S."/>
            <person name="Nielsen R."/>
            <person name="Noor M.A."/>
            <person name="O'Grady P."/>
            <person name="Pachter L."/>
            <person name="Papaceit M."/>
            <person name="Parisi M.J."/>
            <person name="Parisi M."/>
            <person name="Parts L."/>
            <person name="Pedersen J.S."/>
            <person name="Pesole G."/>
            <person name="Phillippy A.M."/>
            <person name="Ponting C.P."/>
            <person name="Pop M."/>
            <person name="Porcelli D."/>
            <person name="Powell J.R."/>
            <person name="Prohaska S."/>
            <person name="Pruitt K."/>
            <person name="Puig M."/>
            <person name="Quesneville H."/>
            <person name="Ram K.R."/>
            <person name="Rand D."/>
            <person name="Rasmussen M.D."/>
            <person name="Reed L.K."/>
            <person name="Reenan R."/>
            <person name="Reily A."/>
            <person name="Remington K.A."/>
            <person name="Rieger T.T."/>
            <person name="Ritchie M.G."/>
            <person name="Robin C."/>
            <person name="Rogers Y.H."/>
            <person name="Rohde C."/>
            <person name="Rozas J."/>
            <person name="Rubenfield M.J."/>
            <person name="Ruiz A."/>
            <person name="Russo S."/>
            <person name="Salzberg S.L."/>
            <person name="Sanchez-Gracia A."/>
            <person name="Saranga D.J."/>
            <person name="Sato H."/>
            <person name="Schaeffer S.W."/>
            <person name="Schatz M.C."/>
            <person name="Schlenke T."/>
            <person name="Schwartz R."/>
            <person name="Segarra C."/>
            <person name="Singh R.S."/>
            <person name="Sirot L."/>
            <person name="Sirota M."/>
            <person name="Sisneros N.B."/>
            <person name="Smith C.D."/>
            <person name="Smith T.F."/>
            <person name="Spieth J."/>
            <person name="Stage D.E."/>
            <person name="Stark A."/>
            <person name="Stephan W."/>
            <person name="Strausberg R.L."/>
            <person name="Strempel S."/>
            <person name="Sturgill D."/>
            <person name="Sutton G."/>
            <person name="Sutton G.G."/>
            <person name="Tao W."/>
            <person name="Teichmann S."/>
            <person name="Tobari Y.N."/>
            <person name="Tomimura Y."/>
            <person name="Tsolas J.M."/>
            <person name="Valente V.L."/>
            <person name="Venter E."/>
            <person name="Venter J.C."/>
            <person name="Vicario S."/>
            <person name="Vieira F.G."/>
            <person name="Vilella A.J."/>
            <person name="Villasante A."/>
            <person name="Walenz B."/>
            <person name="Wang J."/>
            <person name="Wasserman M."/>
            <person name="Watts T."/>
            <person name="Wilson D."/>
            <person name="Wilson R.K."/>
            <person name="Wing R.A."/>
            <person name="Wolfner M.F."/>
            <person name="Wong A."/>
            <person name="Wong G.K."/>
            <person name="Wu C.I."/>
            <person name="Wu G."/>
            <person name="Yamamoto D."/>
            <person name="Yang H.P."/>
            <person name="Yang S.P."/>
            <person name="Yorke J.A."/>
            <person name="Yoshida K."/>
            <person name="Zdobnov E."/>
            <person name="Zhang P."/>
            <person name="Zhang Y."/>
            <person name="Zimin A.V."/>
            <person name="Baldwin J."/>
            <person name="Abdouelleil A."/>
            <person name="Abdulkadir J."/>
            <person name="Abebe A."/>
            <person name="Abera B."/>
            <person name="Abreu J."/>
            <person name="Acer S.C."/>
            <person name="Aftuck L."/>
            <person name="Alexander A."/>
            <person name="An P."/>
            <person name="Anderson E."/>
            <person name="Anderson S."/>
            <person name="Arachi H."/>
            <person name="Azer M."/>
            <person name="Bachantsang P."/>
            <person name="Barry A."/>
            <person name="Bayul T."/>
            <person name="Berlin A."/>
            <person name="Bessette D."/>
            <person name="Bloom T."/>
            <person name="Blye J."/>
            <person name="Boguslavskiy L."/>
            <person name="Bonnet C."/>
            <person name="Boukhgalter B."/>
            <person name="Bourzgui I."/>
            <person name="Brown A."/>
            <person name="Cahill P."/>
            <person name="Channer S."/>
            <person name="Cheshatsang Y."/>
            <person name="Chuda L."/>
            <person name="Citroen M."/>
            <person name="Collymore A."/>
            <person name="Cooke P."/>
            <person name="Costello M."/>
            <person name="D'Aco K."/>
            <person name="Daza R."/>
            <person name="De Haan G."/>
            <person name="DeGray S."/>
            <person name="DeMaso C."/>
            <person name="Dhargay N."/>
            <person name="Dooley K."/>
            <person name="Dooley E."/>
            <person name="Doricent M."/>
            <person name="Dorje P."/>
            <person name="Dorjee K."/>
            <person name="Dupes A."/>
            <person name="Elong R."/>
            <person name="Falk J."/>
            <person name="Farina A."/>
            <person name="Faro S."/>
            <person name="Ferguson D."/>
            <person name="Fisher S."/>
            <person name="Foley C.D."/>
            <person name="Franke A."/>
            <person name="Friedrich D."/>
            <person name="Gadbois L."/>
            <person name="Gearin G."/>
            <person name="Gearin C.R."/>
            <person name="Giannoukos G."/>
            <person name="Goode T."/>
            <person name="Graham J."/>
            <person name="Grandbois E."/>
            <person name="Grewal S."/>
            <person name="Gyaltsen K."/>
            <person name="Hafez N."/>
            <person name="Hagos B."/>
            <person name="Hall J."/>
            <person name="Henson C."/>
            <person name="Hollinger A."/>
            <person name="Honan T."/>
            <person name="Huard M.D."/>
            <person name="Hughes L."/>
            <person name="Hurhula B."/>
            <person name="Husby M.E."/>
            <person name="Kamat A."/>
            <person name="Kanga B."/>
            <person name="Kashin S."/>
            <person name="Khazanovich D."/>
            <person name="Kisner P."/>
            <person name="Lance K."/>
            <person name="Lara M."/>
            <person name="Lee W."/>
            <person name="Lennon N."/>
            <person name="Letendre F."/>
            <person name="LeVine R."/>
            <person name="Lipovsky A."/>
            <person name="Liu X."/>
            <person name="Liu J."/>
            <person name="Liu S."/>
            <person name="Lokyitsang T."/>
            <person name="Lokyitsang Y."/>
            <person name="Lubonja R."/>
            <person name="Lui A."/>
            <person name="MacDonald P."/>
            <person name="Magnisalis V."/>
            <person name="Maru K."/>
            <person name="Matthews C."/>
            <person name="McCusker W."/>
            <person name="McDonough S."/>
            <person name="Mehta T."/>
            <person name="Meldrim J."/>
            <person name="Meneus L."/>
            <person name="Mihai O."/>
            <person name="Mihalev A."/>
            <person name="Mihova T."/>
            <person name="Mittelman R."/>
            <person name="Mlenga V."/>
            <person name="Montmayeur A."/>
            <person name="Mulrain L."/>
            <person name="Navidi A."/>
            <person name="Naylor J."/>
            <person name="Negash T."/>
            <person name="Nguyen T."/>
            <person name="Nguyen N."/>
            <person name="Nicol R."/>
            <person name="Norbu C."/>
            <person name="Norbu N."/>
            <person name="Novod N."/>
            <person name="O'Neill B."/>
            <person name="Osman S."/>
            <person name="Markiewicz E."/>
            <person name="Oyono O.L."/>
            <person name="Patti C."/>
            <person name="Phunkhang P."/>
            <person name="Pierre F."/>
            <person name="Priest M."/>
            <person name="Raghuraman S."/>
            <person name="Rege F."/>
            <person name="Reyes R."/>
            <person name="Rise C."/>
            <person name="Rogov P."/>
            <person name="Ross K."/>
            <person name="Ryan E."/>
            <person name="Settipalli S."/>
            <person name="Shea T."/>
            <person name="Sherpa N."/>
            <person name="Shi L."/>
            <person name="Shih D."/>
            <person name="Sparrow T."/>
            <person name="Spaulding J."/>
            <person name="Stalker J."/>
            <person name="Stange-Thomann N."/>
            <person name="Stavropoulos S."/>
            <person name="Stone C."/>
            <person name="Strader C."/>
            <person name="Tesfaye S."/>
            <person name="Thomson T."/>
            <person name="Thoulutsang Y."/>
            <person name="Thoulutsang D."/>
            <person name="Topham K."/>
            <person name="Topping I."/>
            <person name="Tsamla T."/>
            <person name="Vassiliev H."/>
            <person name="Vo A."/>
            <person name="Wangchuk T."/>
            <person name="Wangdi T."/>
            <person name="Weiand M."/>
            <person name="Wilkinson J."/>
            <person name="Wilson A."/>
            <person name="Yadav S."/>
            <person name="Young G."/>
            <person name="Yu Q."/>
            <person name="Zembek L."/>
            <person name="Zhong D."/>
            <person name="Zimmer A."/>
            <person name="Zwirko Z."/>
            <person name="Jaffe D.B."/>
            <person name="Alvarez P."/>
            <person name="Brockman W."/>
            <person name="Butler J."/>
            <person name="Chin C."/>
            <person name="Gnerre S."/>
            <person name="Grabherr M."/>
            <person name="Kleber M."/>
            <person name="Mauceli E."/>
            <person name="MacCallum I."/>
        </authorList>
    </citation>
    <scope>NUCLEOTIDE SEQUENCE [LARGE SCALE GENOMIC DNA]</scope>
    <source>
        <strain evidence="9">Tucson 14030-0811.24</strain>
    </source>
</reference>
<dbReference type="SUPFAM" id="SSF50494">
    <property type="entry name" value="Trypsin-like serine proteases"/>
    <property type="match status" value="1"/>
</dbReference>
<dbReference type="STRING" id="7260.B4MP39"/>
<keyword evidence="4 8" id="KW-0378">Hydrolase</keyword>
<protein>
    <recommendedName>
        <fullName evidence="7">Peptidase S1 domain-containing protein</fullName>
    </recommendedName>
</protein>
<dbReference type="InterPro" id="IPR043504">
    <property type="entry name" value="Peptidase_S1_PA_chymotrypsin"/>
</dbReference>
<dbReference type="SMART" id="SM00020">
    <property type="entry name" value="Tryp_SPc"/>
    <property type="match status" value="1"/>
</dbReference>
<dbReference type="InParanoid" id="B4MP39"/>
<evidence type="ECO:0000256" key="5">
    <source>
        <dbReference type="ARBA" id="ARBA00022825"/>
    </source>
</evidence>
<dbReference type="InterPro" id="IPR009003">
    <property type="entry name" value="Peptidase_S1_PA"/>
</dbReference>
<keyword evidence="9" id="KW-1185">Reference proteome</keyword>
<evidence type="ECO:0000313" key="8">
    <source>
        <dbReference type="EMBL" id="EDW73878.1"/>
    </source>
</evidence>
<dbReference type="Proteomes" id="UP000007798">
    <property type="component" value="Unassembled WGS sequence"/>
</dbReference>
<name>B4MP39_DROWI</name>
<dbReference type="OrthoDB" id="10059102at2759"/>
<evidence type="ECO:0000256" key="6">
    <source>
        <dbReference type="ARBA" id="ARBA00023157"/>
    </source>
</evidence>
<dbReference type="FunFam" id="2.40.10.10:FF:000036">
    <property type="entry name" value="Trypsin beta"/>
    <property type="match status" value="1"/>
</dbReference>
<evidence type="ECO:0000256" key="2">
    <source>
        <dbReference type="ARBA" id="ARBA00022670"/>
    </source>
</evidence>
<dbReference type="GO" id="GO:0006508">
    <property type="term" value="P:proteolysis"/>
    <property type="evidence" value="ECO:0007669"/>
    <property type="project" value="UniProtKB-KW"/>
</dbReference>
<dbReference type="eggNOG" id="KOG3627">
    <property type="taxonomic scope" value="Eukaryota"/>
</dbReference>
<dbReference type="Gene3D" id="2.40.10.10">
    <property type="entry name" value="Trypsin-like serine proteases"/>
    <property type="match status" value="2"/>
</dbReference>
<evidence type="ECO:0000256" key="4">
    <source>
        <dbReference type="ARBA" id="ARBA00022801"/>
    </source>
</evidence>
<dbReference type="KEGG" id="dwi:6639682"/>
<feature type="domain" description="Peptidase S1" evidence="7">
    <location>
        <begin position="1"/>
        <end position="178"/>
    </location>
</feature>
<evidence type="ECO:0000256" key="1">
    <source>
        <dbReference type="ARBA" id="ARBA00004239"/>
    </source>
</evidence>
<dbReference type="EMBL" id="CH963848">
    <property type="protein sequence ID" value="EDW73878.1"/>
    <property type="molecule type" value="Genomic_DNA"/>
</dbReference>
<dbReference type="GO" id="GO:0004252">
    <property type="term" value="F:serine-type endopeptidase activity"/>
    <property type="evidence" value="ECO:0007669"/>
    <property type="project" value="InterPro"/>
</dbReference>
<accession>B4MP39</accession>
<keyword evidence="6" id="KW-1015">Disulfide bond</keyword>
<sequence>MAKQLHVIAGETHRTGSKGSIYLVNRIIIHPEFDMWLMDNDLALVVLAHQMKLDGIGVSTIGLAEVEPNDASVVVVAGWGGISSEESTVETLQLIHLQTVELRKCRKFYGEDRITLSMLCAAGNRGDTCAGDAGGALVINDLAIGLVSWGRKGCGLTDFPGVYTNLVHCSEWIQEETAKTLKIS</sequence>
<gene>
    <name evidence="8" type="primary">Dwil\GK19457</name>
    <name evidence="8" type="ORF">Dwil_GK19457</name>
</gene>
<keyword evidence="5" id="KW-0720">Serine protease</keyword>
<dbReference type="GO" id="GO:0005576">
    <property type="term" value="C:extracellular region"/>
    <property type="evidence" value="ECO:0007669"/>
    <property type="project" value="UniProtKB-SubCell"/>
</dbReference>